<accession>A0ACB8RIX8</accession>
<keyword evidence="2" id="KW-1185">Reference proteome</keyword>
<comment type="caution">
    <text evidence="1">The sequence shown here is derived from an EMBL/GenBank/DDBJ whole genome shotgun (WGS) entry which is preliminary data.</text>
</comment>
<gene>
    <name evidence="1" type="ORF">FA95DRAFT_1626262</name>
</gene>
<proteinExistence type="predicted"/>
<organism evidence="1 2">
    <name type="scientific">Auriscalpium vulgare</name>
    <dbReference type="NCBI Taxonomy" id="40419"/>
    <lineage>
        <taxon>Eukaryota</taxon>
        <taxon>Fungi</taxon>
        <taxon>Dikarya</taxon>
        <taxon>Basidiomycota</taxon>
        <taxon>Agaricomycotina</taxon>
        <taxon>Agaricomycetes</taxon>
        <taxon>Russulales</taxon>
        <taxon>Auriscalpiaceae</taxon>
        <taxon>Auriscalpium</taxon>
    </lineage>
</organism>
<evidence type="ECO:0000313" key="2">
    <source>
        <dbReference type="Proteomes" id="UP000814033"/>
    </source>
</evidence>
<reference evidence="1" key="1">
    <citation type="submission" date="2021-02" db="EMBL/GenBank/DDBJ databases">
        <authorList>
            <consortium name="DOE Joint Genome Institute"/>
            <person name="Ahrendt S."/>
            <person name="Looney B.P."/>
            <person name="Miyauchi S."/>
            <person name="Morin E."/>
            <person name="Drula E."/>
            <person name="Courty P.E."/>
            <person name="Chicoki N."/>
            <person name="Fauchery L."/>
            <person name="Kohler A."/>
            <person name="Kuo A."/>
            <person name="Labutti K."/>
            <person name="Pangilinan J."/>
            <person name="Lipzen A."/>
            <person name="Riley R."/>
            <person name="Andreopoulos W."/>
            <person name="He G."/>
            <person name="Johnson J."/>
            <person name="Barry K.W."/>
            <person name="Grigoriev I.V."/>
            <person name="Nagy L."/>
            <person name="Hibbett D."/>
            <person name="Henrissat B."/>
            <person name="Matheny P.B."/>
            <person name="Labbe J."/>
            <person name="Martin F."/>
        </authorList>
    </citation>
    <scope>NUCLEOTIDE SEQUENCE</scope>
    <source>
        <strain evidence="1">FP105234-sp</strain>
    </source>
</reference>
<evidence type="ECO:0000313" key="1">
    <source>
        <dbReference type="EMBL" id="KAI0044199.1"/>
    </source>
</evidence>
<protein>
    <submittedName>
        <fullName evidence="1">RNA polymerase II-associated protein</fullName>
    </submittedName>
</protein>
<sequence length="1108" mass="124063">MSFYPWNSAPGRSIDIELSGQEVINIELDALDSNVEDVVEVLMDGQPKVEYWTRLAGEYLRRGDLDAAEAIMNAAAKCFKLSGSTESFPAVYSLLANIHLARARSAPKIKLANPRQDILLDYKTRDDYVREATQDLNICDHVITEQLSGADSEQRLEAMMELIVMTRAIHQLANNEMDDALRSFQSILVKKPTNLIALLGKARILYARRQYGAALKIFQQVLQLNPHCLPDPRIGIGLCFWAMNHREQAKAAWQRSAEVNPSESAGQLLLGIEALNASKNPNMSDEERVREITIGSKLIEKAFNGNQRNASAANALCDIFLRKGLHSRALKLAERTVQFADTRAVLADGYIRAGRVCHVDGNYSDALRYYQKAAEGPAKNVLAVIGVAQIQLRNNEIPAAIHTLDTLLQPPNAPRSVEAMAMLASLRAHPRPGVSSSEAVQETVRARELFDRVHKTIEHGEELTPLNGHSQKPHLPARAILDDVEMHLEVARLWRNENLDRTGKALREALRVSQENGDVDPRLWNNLGVLAHLEGQHDQARAMYENALTGVTVSATPTAEAMSTSILYNLARVYEDVGEDTMASEAYGKLLSRHPEYVDAKIRQADMLGNLNQRNDAHELLKDALVSQSHNLNVRAFYTYFLIQSNLPKPAREFVFATLKDHDKHDVWSLCAAGWLHYHQARESRDSSSKGVDERKKLFLRSAEFYEKALHLDPMCAVAAQGLAIVTAEDALGTLGGTLPPGPTPDEGQKRATNARDALEVFAKVRESTNDGSVYINIGHCHFARDEFDRAIESYETASRRYYHDQNVSVLLSLARSWYAKANKDQSFSSMITALGYTQKALHIQPNDKAVLYNIAMIQQKAAEMMFALPSAKRTLKDLQRAIEHASHAQKMFASLAADPSTSLPYNRDIADQRKKYGDSMLRRAEEHLVAQRQHEGEQHARLEAARQKRLEEKQRQEALERERTAKLQEEAEKLRGERDKARAEALQWTQEVRMESDDERERKARKAANKRTKSGPVSGDEDGAANGEPKKKRTRKLKKGTATPAEGSDGEEEALFSGGENVEKPAKKRPKKRIVRDDDEDEPSASAPRKKQYKSKEIISDSDESME</sequence>
<dbReference type="EMBL" id="MU275991">
    <property type="protein sequence ID" value="KAI0044199.1"/>
    <property type="molecule type" value="Genomic_DNA"/>
</dbReference>
<reference evidence="1" key="2">
    <citation type="journal article" date="2022" name="New Phytol.">
        <title>Evolutionary transition to the ectomycorrhizal habit in the genomes of a hyperdiverse lineage of mushroom-forming fungi.</title>
        <authorList>
            <person name="Looney B."/>
            <person name="Miyauchi S."/>
            <person name="Morin E."/>
            <person name="Drula E."/>
            <person name="Courty P.E."/>
            <person name="Kohler A."/>
            <person name="Kuo A."/>
            <person name="LaButti K."/>
            <person name="Pangilinan J."/>
            <person name="Lipzen A."/>
            <person name="Riley R."/>
            <person name="Andreopoulos W."/>
            <person name="He G."/>
            <person name="Johnson J."/>
            <person name="Nolan M."/>
            <person name="Tritt A."/>
            <person name="Barry K.W."/>
            <person name="Grigoriev I.V."/>
            <person name="Nagy L.G."/>
            <person name="Hibbett D."/>
            <person name="Henrissat B."/>
            <person name="Matheny P.B."/>
            <person name="Labbe J."/>
            <person name="Martin F.M."/>
        </authorList>
    </citation>
    <scope>NUCLEOTIDE SEQUENCE</scope>
    <source>
        <strain evidence="1">FP105234-sp</strain>
    </source>
</reference>
<name>A0ACB8RIX8_9AGAM</name>
<dbReference type="Proteomes" id="UP000814033">
    <property type="component" value="Unassembled WGS sequence"/>
</dbReference>